<proteinExistence type="predicted"/>
<accession>A0ABZ0Q4J5</accession>
<name>A0ABZ0Q4J5_9LACO</name>
<keyword evidence="1" id="KW-1133">Transmembrane helix</keyword>
<gene>
    <name evidence="2" type="ORF">N6G96_07185</name>
</gene>
<protein>
    <submittedName>
        <fullName evidence="2">Uncharacterized protein</fullName>
    </submittedName>
</protein>
<evidence type="ECO:0000313" key="2">
    <source>
        <dbReference type="EMBL" id="WPC21073.1"/>
    </source>
</evidence>
<dbReference type="Proteomes" id="UP001302696">
    <property type="component" value="Chromosome"/>
</dbReference>
<organism evidence="2 3">
    <name type="scientific">Pediococcus inopinatus</name>
    <dbReference type="NCBI Taxonomy" id="114090"/>
    <lineage>
        <taxon>Bacteria</taxon>
        <taxon>Bacillati</taxon>
        <taxon>Bacillota</taxon>
        <taxon>Bacilli</taxon>
        <taxon>Lactobacillales</taxon>
        <taxon>Lactobacillaceae</taxon>
        <taxon>Pediococcus</taxon>
    </lineage>
</organism>
<reference evidence="3" key="1">
    <citation type="submission" date="2024-06" db="EMBL/GenBank/DDBJ databases">
        <authorList>
            <person name="Chang H.C."/>
            <person name="Mun S.Y."/>
        </authorList>
    </citation>
    <scope>NUCLEOTIDE SEQUENCE [LARGE SCALE GENOMIC DNA]</scope>
    <source>
        <strain evidence="3">KT1</strain>
    </source>
</reference>
<feature type="transmembrane region" description="Helical" evidence="1">
    <location>
        <begin position="12"/>
        <end position="32"/>
    </location>
</feature>
<dbReference type="EMBL" id="CP104778">
    <property type="protein sequence ID" value="WPC21073.1"/>
    <property type="molecule type" value="Genomic_DNA"/>
</dbReference>
<keyword evidence="3" id="KW-1185">Reference proteome</keyword>
<dbReference type="RefSeq" id="WP_323707366.1">
    <property type="nucleotide sequence ID" value="NZ_CP104774.1"/>
</dbReference>
<keyword evidence="1" id="KW-0472">Membrane</keyword>
<sequence>MHNLHFKSFIEFIGLAILINITFVVLMLGASIQHSEKVIQEQQHTNVVVQQIHHKY</sequence>
<keyword evidence="1" id="KW-0812">Transmembrane</keyword>
<evidence type="ECO:0000256" key="1">
    <source>
        <dbReference type="SAM" id="Phobius"/>
    </source>
</evidence>
<evidence type="ECO:0000313" key="3">
    <source>
        <dbReference type="Proteomes" id="UP001302696"/>
    </source>
</evidence>